<keyword evidence="6" id="KW-1185">Reference proteome</keyword>
<dbReference type="EMBL" id="OY726397">
    <property type="protein sequence ID" value="CAJ1507644.1"/>
    <property type="molecule type" value="Genomic_DNA"/>
</dbReference>
<feature type="domain" description="BPL/LPL catalytic" evidence="4">
    <location>
        <begin position="13"/>
        <end position="201"/>
    </location>
</feature>
<evidence type="ECO:0000256" key="3">
    <source>
        <dbReference type="ARBA" id="ARBA00024227"/>
    </source>
</evidence>
<dbReference type="SUPFAM" id="SSF55681">
    <property type="entry name" value="Class II aaRS and biotin synthetases"/>
    <property type="match status" value="1"/>
</dbReference>
<evidence type="ECO:0000313" key="5">
    <source>
        <dbReference type="EMBL" id="CAJ1507644.1"/>
    </source>
</evidence>
<gene>
    <name evidence="5" type="ORF">MU0053_003581</name>
</gene>
<dbReference type="PROSITE" id="PS51733">
    <property type="entry name" value="BPL_LPL_CATALYTIC"/>
    <property type="match status" value="1"/>
</dbReference>
<dbReference type="Proteomes" id="UP001190465">
    <property type="component" value="Chromosome"/>
</dbReference>
<organism evidence="5 6">
    <name type="scientific">[Mycobacterium] burgundiense</name>
    <dbReference type="NCBI Taxonomy" id="3064286"/>
    <lineage>
        <taxon>Bacteria</taxon>
        <taxon>Bacillati</taxon>
        <taxon>Actinomycetota</taxon>
        <taxon>Actinomycetes</taxon>
        <taxon>Mycobacteriales</taxon>
        <taxon>Mycobacteriaceae</taxon>
        <taxon>Mycolicibacterium</taxon>
    </lineage>
</organism>
<dbReference type="Pfam" id="PF02237">
    <property type="entry name" value="BPL_C"/>
    <property type="match status" value="1"/>
</dbReference>
<dbReference type="InterPro" id="IPR003142">
    <property type="entry name" value="BPL_C"/>
</dbReference>
<protein>
    <recommendedName>
        <fullName evidence="3">biotin--[biotin carboxyl-carrier protein] ligase</fullName>
        <ecNumber evidence="3">6.3.4.15</ecNumber>
    </recommendedName>
</protein>
<evidence type="ECO:0000256" key="1">
    <source>
        <dbReference type="ARBA" id="ARBA00022598"/>
    </source>
</evidence>
<dbReference type="InterPro" id="IPR004408">
    <property type="entry name" value="Biotin_CoA_COase_ligase"/>
</dbReference>
<sequence length="281" mass="29026">MATEALRPELDRHVLRERVLGADSPWRSLDVVAETGSTNADLLARAAAGADITGDVLLAEYQAAGRGRHGRTWSAPPRSQLSVSVGVSAANVPTDAWGWLPLLTGVAVVDAVREICGLQVGLKWPNDVLAPNGKLAGILAEVASPAPAIVVGLGLNVTLSADEAPDAGATSLLLLGHGEVDRTALAATLLHHLGARIAAWQRSAGPDAALLDDYVRHSLTLGTPVRAQLPGGNEITGTATHVDRLGRLGIDDGAGGVTVSAGDITHLRPIQRSSARDITTR</sequence>
<dbReference type="PANTHER" id="PTHR12835:SF5">
    <property type="entry name" value="BIOTIN--PROTEIN LIGASE"/>
    <property type="match status" value="1"/>
</dbReference>
<proteinExistence type="predicted"/>
<dbReference type="InterPro" id="IPR045864">
    <property type="entry name" value="aa-tRNA-synth_II/BPL/LPL"/>
</dbReference>
<keyword evidence="2" id="KW-0092">Biotin</keyword>
<dbReference type="RefSeq" id="WP_308478955.1">
    <property type="nucleotide sequence ID" value="NZ_OY726397.1"/>
</dbReference>
<dbReference type="EC" id="6.3.4.15" evidence="3"/>
<accession>A0ABM9LZV8</accession>
<evidence type="ECO:0000256" key="2">
    <source>
        <dbReference type="ARBA" id="ARBA00023267"/>
    </source>
</evidence>
<evidence type="ECO:0000259" key="4">
    <source>
        <dbReference type="PROSITE" id="PS51733"/>
    </source>
</evidence>
<dbReference type="NCBIfam" id="TIGR00121">
    <property type="entry name" value="birA_ligase"/>
    <property type="match status" value="1"/>
</dbReference>
<dbReference type="Pfam" id="PF03099">
    <property type="entry name" value="BPL_LplA_LipB"/>
    <property type="match status" value="1"/>
</dbReference>
<dbReference type="Gene3D" id="2.30.30.100">
    <property type="match status" value="1"/>
</dbReference>
<evidence type="ECO:0000313" key="6">
    <source>
        <dbReference type="Proteomes" id="UP001190465"/>
    </source>
</evidence>
<dbReference type="PANTHER" id="PTHR12835">
    <property type="entry name" value="BIOTIN PROTEIN LIGASE"/>
    <property type="match status" value="1"/>
</dbReference>
<name>A0ABM9LZV8_9MYCO</name>
<dbReference type="InterPro" id="IPR004143">
    <property type="entry name" value="BPL_LPL_catalytic"/>
</dbReference>
<dbReference type="GO" id="GO:0004077">
    <property type="term" value="F:biotin--[biotin carboxyl-carrier protein] ligase activity"/>
    <property type="evidence" value="ECO:0007669"/>
    <property type="project" value="UniProtKB-EC"/>
</dbReference>
<keyword evidence="1 5" id="KW-0436">Ligase</keyword>
<dbReference type="Gene3D" id="3.30.930.10">
    <property type="entry name" value="Bira Bifunctional Protein, Domain 2"/>
    <property type="match status" value="1"/>
</dbReference>
<reference evidence="5 6" key="1">
    <citation type="submission" date="2023-08" db="EMBL/GenBank/DDBJ databases">
        <authorList>
            <person name="Folkvardsen B D."/>
            <person name="Norman A."/>
        </authorList>
    </citation>
    <scope>NUCLEOTIDE SEQUENCE [LARGE SCALE GENOMIC DNA]</scope>
    <source>
        <strain evidence="5 6">Mu0053</strain>
    </source>
</reference>
<dbReference type="CDD" id="cd16442">
    <property type="entry name" value="BPL"/>
    <property type="match status" value="1"/>
</dbReference>